<organism evidence="2 3">
    <name type="scientific">Rhodobaculum claviforme</name>
    <dbReference type="NCBI Taxonomy" id="1549854"/>
    <lineage>
        <taxon>Bacteria</taxon>
        <taxon>Pseudomonadati</taxon>
        <taxon>Pseudomonadota</taxon>
        <taxon>Alphaproteobacteria</taxon>
        <taxon>Rhodobacterales</taxon>
        <taxon>Paracoccaceae</taxon>
        <taxon>Rhodobaculum</taxon>
    </lineage>
</organism>
<feature type="transmembrane region" description="Helical" evidence="1">
    <location>
        <begin position="27"/>
        <end position="44"/>
    </location>
</feature>
<keyword evidence="1" id="KW-1133">Transmembrane helix</keyword>
<dbReference type="AlphaFoldDB" id="A0A934THG8"/>
<dbReference type="EMBL" id="NHSD01000125">
    <property type="protein sequence ID" value="MBK5926405.1"/>
    <property type="molecule type" value="Genomic_DNA"/>
</dbReference>
<evidence type="ECO:0000313" key="2">
    <source>
        <dbReference type="EMBL" id="MBK5926405.1"/>
    </source>
</evidence>
<keyword evidence="1" id="KW-0472">Membrane</keyword>
<keyword evidence="3" id="KW-1185">Reference proteome</keyword>
<comment type="caution">
    <text evidence="2">The sequence shown here is derived from an EMBL/GenBank/DDBJ whole genome shotgun (WGS) entry which is preliminary data.</text>
</comment>
<name>A0A934THG8_9RHOB</name>
<evidence type="ECO:0008006" key="4">
    <source>
        <dbReference type="Google" id="ProtNLM"/>
    </source>
</evidence>
<reference evidence="2" key="1">
    <citation type="submission" date="2017-05" db="EMBL/GenBank/DDBJ databases">
        <authorList>
            <person name="Imhoff J.F."/>
            <person name="Rahn T."/>
            <person name="Kuenzel S."/>
            <person name="Neulinger S.C."/>
        </authorList>
    </citation>
    <scope>NUCLEOTIDE SEQUENCE</scope>
    <source>
        <strain evidence="2">LMG 28126</strain>
    </source>
</reference>
<accession>A0A934THG8</accession>
<reference evidence="2" key="2">
    <citation type="journal article" date="2020" name="Microorganisms">
        <title>Osmotic Adaptation and Compatible Solute Biosynthesis of Phototrophic Bacteria as Revealed from Genome Analyses.</title>
        <authorList>
            <person name="Imhoff J.F."/>
            <person name="Rahn T."/>
            <person name="Kunzel S."/>
            <person name="Keller A."/>
            <person name="Neulinger S.C."/>
        </authorList>
    </citation>
    <scope>NUCLEOTIDE SEQUENCE</scope>
    <source>
        <strain evidence="2">LMG 28126</strain>
    </source>
</reference>
<gene>
    <name evidence="2" type="ORF">CCR87_03380</name>
</gene>
<proteinExistence type="predicted"/>
<evidence type="ECO:0000313" key="3">
    <source>
        <dbReference type="Proteomes" id="UP000706333"/>
    </source>
</evidence>
<evidence type="ECO:0000256" key="1">
    <source>
        <dbReference type="SAM" id="Phobius"/>
    </source>
</evidence>
<keyword evidence="1" id="KW-0812">Transmembrane</keyword>
<dbReference type="RefSeq" id="WP_201156171.1">
    <property type="nucleotide sequence ID" value="NZ_NHSD01000125.1"/>
</dbReference>
<dbReference type="Proteomes" id="UP000706333">
    <property type="component" value="Unassembled WGS sequence"/>
</dbReference>
<sequence>MSNPDSFIQEVTEEVRRDRLYGYVRRYGWIAVLLVLLVVGGAAFNEWRKARAEAEAQAFGDAVLEALGTGTPEARRAALAGIDAAGARSGILALLQAAEAQRAGDREAALAAFAAVEADNALPQSYRQLAALKRVMLAGAELPNDERQAVLSGLAQPDMPFRPLAMEQLALLRIEAGETAAALEILRDILDEPEVTEDLRARVRQVMVALGGDPAAAG</sequence>
<protein>
    <recommendedName>
        <fullName evidence="4">Tetratricopeptide repeat-like domain-containing protein</fullName>
    </recommendedName>
</protein>